<evidence type="ECO:0000313" key="2">
    <source>
        <dbReference type="EMBL" id="KAF3335148.1"/>
    </source>
</evidence>
<feature type="compositionally biased region" description="Basic and acidic residues" evidence="1">
    <location>
        <begin position="119"/>
        <end position="129"/>
    </location>
</feature>
<proteinExistence type="predicted"/>
<comment type="caution">
    <text evidence="2">The sequence shown here is derived from an EMBL/GenBank/DDBJ whole genome shotgun (WGS) entry which is preliminary data.</text>
</comment>
<accession>A0A833R8V4</accession>
<name>A0A833R8V4_9POAL</name>
<feature type="compositionally biased region" description="Basic residues" evidence="1">
    <location>
        <begin position="105"/>
        <end position="118"/>
    </location>
</feature>
<evidence type="ECO:0000313" key="3">
    <source>
        <dbReference type="Proteomes" id="UP000623129"/>
    </source>
</evidence>
<dbReference type="PANTHER" id="PTHR31903">
    <property type="entry name" value="F12F1.11-RELATED"/>
    <property type="match status" value="1"/>
</dbReference>
<keyword evidence="3" id="KW-1185">Reference proteome</keyword>
<sequence length="197" mass="22316">MGKPRRIHPSPSPSPSQVSAVLPVAVAALATALSPQEKDVLFYLLFAASGEPSNLRRSPEHSPDLACGCFSCYKVFWERWDASPNRQVIHEIIEKVEANEEGKGGRRSRRKRSGKDRKRSTDDRFNELDDKTKKEEEIMLVEDANHAHDEYCNIDHQNHDDGCTAHDHDHDHCTDAGKSSVLGRFVRFIGEKLLWDN</sequence>
<dbReference type="AlphaFoldDB" id="A0A833R8V4"/>
<gene>
    <name evidence="2" type="ORF">FCM35_KLT19655</name>
</gene>
<dbReference type="PANTHER" id="PTHR31903:SF6">
    <property type="entry name" value="F12F1.11-RELATED"/>
    <property type="match status" value="1"/>
</dbReference>
<organism evidence="2 3">
    <name type="scientific">Carex littledalei</name>
    <dbReference type="NCBI Taxonomy" id="544730"/>
    <lineage>
        <taxon>Eukaryota</taxon>
        <taxon>Viridiplantae</taxon>
        <taxon>Streptophyta</taxon>
        <taxon>Embryophyta</taxon>
        <taxon>Tracheophyta</taxon>
        <taxon>Spermatophyta</taxon>
        <taxon>Magnoliopsida</taxon>
        <taxon>Liliopsida</taxon>
        <taxon>Poales</taxon>
        <taxon>Cyperaceae</taxon>
        <taxon>Cyperoideae</taxon>
        <taxon>Cariceae</taxon>
        <taxon>Carex</taxon>
        <taxon>Carex subgen. Euthyceras</taxon>
    </lineage>
</organism>
<dbReference type="EMBL" id="SWLB01000008">
    <property type="protein sequence ID" value="KAF3335148.1"/>
    <property type="molecule type" value="Genomic_DNA"/>
</dbReference>
<evidence type="ECO:0000256" key="1">
    <source>
        <dbReference type="SAM" id="MobiDB-lite"/>
    </source>
</evidence>
<feature type="region of interest" description="Disordered" evidence="1">
    <location>
        <begin position="100"/>
        <end position="129"/>
    </location>
</feature>
<protein>
    <submittedName>
        <fullName evidence="2">Uncharacterized protein</fullName>
    </submittedName>
</protein>
<reference evidence="2" key="1">
    <citation type="submission" date="2020-01" db="EMBL/GenBank/DDBJ databases">
        <title>Genome sequence of Kobresia littledalei, the first chromosome-level genome in the family Cyperaceae.</title>
        <authorList>
            <person name="Qu G."/>
        </authorList>
    </citation>
    <scope>NUCLEOTIDE SEQUENCE</scope>
    <source>
        <strain evidence="2">C.B.Clarke</strain>
        <tissue evidence="2">Leaf</tissue>
    </source>
</reference>
<dbReference type="OrthoDB" id="1937859at2759"/>
<dbReference type="Proteomes" id="UP000623129">
    <property type="component" value="Unassembled WGS sequence"/>
</dbReference>